<protein>
    <submittedName>
        <fullName evidence="2">Uncharacterized protein</fullName>
    </submittedName>
</protein>
<dbReference type="Proteomes" id="UP001293254">
    <property type="component" value="Unassembled WGS sequence"/>
</dbReference>
<comment type="caution">
    <text evidence="2">The sequence shown here is derived from an EMBL/GenBank/DDBJ whole genome shotgun (WGS) entry which is preliminary data.</text>
</comment>
<feature type="compositionally biased region" description="Polar residues" evidence="1">
    <location>
        <begin position="88"/>
        <end position="101"/>
    </location>
</feature>
<dbReference type="AlphaFoldDB" id="A0AAE2CN97"/>
<reference evidence="2" key="2">
    <citation type="journal article" date="2024" name="Plant">
        <title>Genomic evolution and insights into agronomic trait innovations of Sesamum species.</title>
        <authorList>
            <person name="Miao H."/>
            <person name="Wang L."/>
            <person name="Qu L."/>
            <person name="Liu H."/>
            <person name="Sun Y."/>
            <person name="Le M."/>
            <person name="Wang Q."/>
            <person name="Wei S."/>
            <person name="Zheng Y."/>
            <person name="Lin W."/>
            <person name="Duan Y."/>
            <person name="Cao H."/>
            <person name="Xiong S."/>
            <person name="Wang X."/>
            <person name="Wei L."/>
            <person name="Li C."/>
            <person name="Ma Q."/>
            <person name="Ju M."/>
            <person name="Zhao R."/>
            <person name="Li G."/>
            <person name="Mu C."/>
            <person name="Tian Q."/>
            <person name="Mei H."/>
            <person name="Zhang T."/>
            <person name="Gao T."/>
            <person name="Zhang H."/>
        </authorList>
    </citation>
    <scope>NUCLEOTIDE SEQUENCE</scope>
    <source>
        <strain evidence="2">3651</strain>
    </source>
</reference>
<evidence type="ECO:0000313" key="2">
    <source>
        <dbReference type="EMBL" id="KAK4428463.1"/>
    </source>
</evidence>
<sequence length="166" mass="17137">MALSRSLSSSSLANPNPDGDGMAAPADEDEPAGDEEVGTLTTASASGGQSVACGSTSSPRVLHGHNYNLPPPMALLRPEFGPMGAPSSPITITEDQNNTLPSNPPAQRIPSQAQAPQPPIFVGSVPLNTNPNSRNISDTITEGFVSPMGLLTGRDSEKAKEQTTLY</sequence>
<feature type="compositionally biased region" description="Low complexity" evidence="1">
    <location>
        <begin position="105"/>
        <end position="115"/>
    </location>
</feature>
<gene>
    <name evidence="2" type="ORF">Salat_1145900</name>
</gene>
<evidence type="ECO:0000313" key="3">
    <source>
        <dbReference type="Proteomes" id="UP001293254"/>
    </source>
</evidence>
<reference evidence="2" key="1">
    <citation type="submission" date="2020-06" db="EMBL/GenBank/DDBJ databases">
        <authorList>
            <person name="Li T."/>
            <person name="Hu X."/>
            <person name="Zhang T."/>
            <person name="Song X."/>
            <person name="Zhang H."/>
            <person name="Dai N."/>
            <person name="Sheng W."/>
            <person name="Hou X."/>
            <person name="Wei L."/>
        </authorList>
    </citation>
    <scope>NUCLEOTIDE SEQUENCE</scope>
    <source>
        <strain evidence="2">3651</strain>
        <tissue evidence="2">Leaf</tissue>
    </source>
</reference>
<feature type="compositionally biased region" description="Polar residues" evidence="1">
    <location>
        <begin position="126"/>
        <end position="140"/>
    </location>
</feature>
<feature type="compositionally biased region" description="Acidic residues" evidence="1">
    <location>
        <begin position="26"/>
        <end position="37"/>
    </location>
</feature>
<evidence type="ECO:0000256" key="1">
    <source>
        <dbReference type="SAM" id="MobiDB-lite"/>
    </source>
</evidence>
<keyword evidence="3" id="KW-1185">Reference proteome</keyword>
<name>A0AAE2CN97_9LAMI</name>
<organism evidence="2 3">
    <name type="scientific">Sesamum alatum</name>
    <dbReference type="NCBI Taxonomy" id="300844"/>
    <lineage>
        <taxon>Eukaryota</taxon>
        <taxon>Viridiplantae</taxon>
        <taxon>Streptophyta</taxon>
        <taxon>Embryophyta</taxon>
        <taxon>Tracheophyta</taxon>
        <taxon>Spermatophyta</taxon>
        <taxon>Magnoliopsida</taxon>
        <taxon>eudicotyledons</taxon>
        <taxon>Gunneridae</taxon>
        <taxon>Pentapetalae</taxon>
        <taxon>asterids</taxon>
        <taxon>lamiids</taxon>
        <taxon>Lamiales</taxon>
        <taxon>Pedaliaceae</taxon>
        <taxon>Sesamum</taxon>
    </lineage>
</organism>
<feature type="compositionally biased region" description="Low complexity" evidence="1">
    <location>
        <begin position="1"/>
        <end position="25"/>
    </location>
</feature>
<feature type="region of interest" description="Disordered" evidence="1">
    <location>
        <begin position="1"/>
        <end position="140"/>
    </location>
</feature>
<feature type="compositionally biased region" description="Basic and acidic residues" evidence="1">
    <location>
        <begin position="154"/>
        <end position="166"/>
    </location>
</feature>
<feature type="compositionally biased region" description="Polar residues" evidence="1">
    <location>
        <begin position="39"/>
        <end position="59"/>
    </location>
</feature>
<accession>A0AAE2CN97</accession>
<dbReference type="EMBL" id="JACGWO010000004">
    <property type="protein sequence ID" value="KAK4428463.1"/>
    <property type="molecule type" value="Genomic_DNA"/>
</dbReference>
<proteinExistence type="predicted"/>
<feature type="region of interest" description="Disordered" evidence="1">
    <location>
        <begin position="147"/>
        <end position="166"/>
    </location>
</feature>